<proteinExistence type="predicted"/>
<evidence type="ECO:0000259" key="1">
    <source>
        <dbReference type="PROSITE" id="PS51886"/>
    </source>
</evidence>
<name>A0A1X2GMH0_9FUNG</name>
<dbReference type="EMBL" id="MCGT01000008">
    <property type="protein sequence ID" value="ORX57417.1"/>
    <property type="molecule type" value="Genomic_DNA"/>
</dbReference>
<dbReference type="OrthoDB" id="26679at2759"/>
<dbReference type="PANTHER" id="PTHR23354:SF95">
    <property type="entry name" value="CALCIUM-BINDING EF-HAND FAMILY PROTEIN-RELATED"/>
    <property type="match status" value="1"/>
</dbReference>
<gene>
    <name evidence="2" type="ORF">DM01DRAFT_1372449</name>
</gene>
<organism evidence="2 3">
    <name type="scientific">Hesseltinella vesiculosa</name>
    <dbReference type="NCBI Taxonomy" id="101127"/>
    <lineage>
        <taxon>Eukaryota</taxon>
        <taxon>Fungi</taxon>
        <taxon>Fungi incertae sedis</taxon>
        <taxon>Mucoromycota</taxon>
        <taxon>Mucoromycotina</taxon>
        <taxon>Mucoromycetes</taxon>
        <taxon>Mucorales</taxon>
        <taxon>Cunninghamellaceae</taxon>
        <taxon>Hesseltinella</taxon>
    </lineage>
</organism>
<dbReference type="PROSITE" id="PS51886">
    <property type="entry name" value="TLDC"/>
    <property type="match status" value="1"/>
</dbReference>
<dbReference type="AlphaFoldDB" id="A0A1X2GMH0"/>
<dbReference type="SMART" id="SM00584">
    <property type="entry name" value="TLDc"/>
    <property type="match status" value="1"/>
</dbReference>
<keyword evidence="3" id="KW-1185">Reference proteome</keyword>
<dbReference type="Proteomes" id="UP000242146">
    <property type="component" value="Unassembled WGS sequence"/>
</dbReference>
<dbReference type="PANTHER" id="PTHR23354">
    <property type="entry name" value="NUCLEOLAR PROTEIN 7/ESTROGEN RECEPTOR COACTIVATOR-RELATED"/>
    <property type="match status" value="1"/>
</dbReference>
<comment type="caution">
    <text evidence="2">The sequence shown here is derived from an EMBL/GenBank/DDBJ whole genome shotgun (WGS) entry which is preliminary data.</text>
</comment>
<sequence>MSSGTCLKASAADWHMGNQSSKRIQRIKDESHVQSILNQWSNEEQRLLKKPFILDSDVDRGTSTLHLISHSITKRLLLNFCQLHLPMTFEIRLAEAFALYLCPNGQDDAAKEERLVFRDYLDMVQSFMYGTTLATGEALRPVDAFVRLFCLLTAKKGVSLTTFMSWVVKTGVNLWYEGTEITFIDYDRNKEQRDRLVKTLLIAFLDDPVADEFADDEQAADKKKDDDIHAWLSLATAEPFPVDDSDNVLALTTWMEKTPDFVVLMKIVARCYFLGPVRLNANHHSIDTTAGNVAALDQDTLHRYRLARLLAPRLAEPFLLLTAYDFYYISLSLPPRSLSWSAAEQTQLKQAQPLQFQRIFDSRSDGSSWQVFAHQLVKHPGSTLLIIRTKEAKAVFGGYIEEPWEPVTDWYGSPSNFLFRVSATGRAHDRLGTWLGTSINNHYQYLCWGKKSMGGQFDYAGLWLHENFTHGYSRAGPLCSTYQSPKLCQEDPFEIDQVEVWLLRPTVKEEEDQAPGSSVLDRAEEMQFLEMAGKKLYSKDLEKPEKEPQ</sequence>
<evidence type="ECO:0000313" key="2">
    <source>
        <dbReference type="EMBL" id="ORX57417.1"/>
    </source>
</evidence>
<dbReference type="Pfam" id="PF07534">
    <property type="entry name" value="TLD"/>
    <property type="match status" value="1"/>
</dbReference>
<protein>
    <submittedName>
        <fullName evidence="2">TLD-domain-containing protein</fullName>
    </submittedName>
</protein>
<accession>A0A1X2GMH0</accession>
<dbReference type="STRING" id="101127.A0A1X2GMH0"/>
<feature type="domain" description="TLDc" evidence="1">
    <location>
        <begin position="319"/>
        <end position="504"/>
    </location>
</feature>
<dbReference type="InterPro" id="IPR006571">
    <property type="entry name" value="TLDc_dom"/>
</dbReference>
<evidence type="ECO:0000313" key="3">
    <source>
        <dbReference type="Proteomes" id="UP000242146"/>
    </source>
</evidence>
<reference evidence="2 3" key="1">
    <citation type="submission" date="2016-07" db="EMBL/GenBank/DDBJ databases">
        <title>Pervasive Adenine N6-methylation of Active Genes in Fungi.</title>
        <authorList>
            <consortium name="DOE Joint Genome Institute"/>
            <person name="Mondo S.J."/>
            <person name="Dannebaum R.O."/>
            <person name="Kuo R.C."/>
            <person name="Labutti K."/>
            <person name="Haridas S."/>
            <person name="Kuo A."/>
            <person name="Salamov A."/>
            <person name="Ahrendt S.R."/>
            <person name="Lipzen A."/>
            <person name="Sullivan W."/>
            <person name="Andreopoulos W.B."/>
            <person name="Clum A."/>
            <person name="Lindquist E."/>
            <person name="Daum C."/>
            <person name="Ramamoorthy G.K."/>
            <person name="Gryganskyi A."/>
            <person name="Culley D."/>
            <person name="Magnuson J.K."/>
            <person name="James T.Y."/>
            <person name="O'Malley M.A."/>
            <person name="Stajich J.E."/>
            <person name="Spatafora J.W."/>
            <person name="Visel A."/>
            <person name="Grigoriev I.V."/>
        </authorList>
    </citation>
    <scope>NUCLEOTIDE SEQUENCE [LARGE SCALE GENOMIC DNA]</scope>
    <source>
        <strain evidence="2 3">NRRL 3301</strain>
    </source>
</reference>